<dbReference type="Pfam" id="PF11066">
    <property type="entry name" value="DUF2867"/>
    <property type="match status" value="1"/>
</dbReference>
<dbReference type="EMBL" id="CP165628">
    <property type="protein sequence ID" value="XDU71354.1"/>
    <property type="molecule type" value="Genomic_DNA"/>
</dbReference>
<dbReference type="AlphaFoldDB" id="A0AB39VMY6"/>
<dbReference type="PANTHER" id="PTHR48079">
    <property type="entry name" value="PROTEIN YEEZ"/>
    <property type="match status" value="1"/>
</dbReference>
<name>A0AB39VMY6_9GAMM</name>
<proteinExistence type="predicted"/>
<dbReference type="InterPro" id="IPR016040">
    <property type="entry name" value="NAD(P)-bd_dom"/>
</dbReference>
<protein>
    <submittedName>
        <fullName evidence="2">DUF2867 domain-containing protein</fullName>
    </submittedName>
</protein>
<dbReference type="PANTHER" id="PTHR48079:SF6">
    <property type="entry name" value="NAD(P)-BINDING DOMAIN-CONTAINING PROTEIN-RELATED"/>
    <property type="match status" value="1"/>
</dbReference>
<accession>A0AB39VMY6</accession>
<evidence type="ECO:0000313" key="2">
    <source>
        <dbReference type="EMBL" id="XDU71354.1"/>
    </source>
</evidence>
<reference evidence="2" key="1">
    <citation type="submission" date="2024-07" db="EMBL/GenBank/DDBJ databases">
        <authorList>
            <person name="Biller S.J."/>
        </authorList>
    </citation>
    <scope>NUCLEOTIDE SEQUENCE</scope>
    <source>
        <strain evidence="2">WC2420</strain>
    </source>
</reference>
<dbReference type="InterPro" id="IPR021295">
    <property type="entry name" value="DUF2867"/>
</dbReference>
<organism evidence="2">
    <name type="scientific">Rouxiella sp. WC2420</name>
    <dbReference type="NCBI Taxonomy" id="3234145"/>
    <lineage>
        <taxon>Bacteria</taxon>
        <taxon>Pseudomonadati</taxon>
        <taxon>Pseudomonadota</taxon>
        <taxon>Gammaproteobacteria</taxon>
        <taxon>Enterobacterales</taxon>
        <taxon>Yersiniaceae</taxon>
        <taxon>Rouxiella</taxon>
    </lineage>
</organism>
<dbReference type="Gene3D" id="3.40.50.720">
    <property type="entry name" value="NAD(P)-binding Rossmann-like Domain"/>
    <property type="match status" value="1"/>
</dbReference>
<dbReference type="GO" id="GO:0004029">
    <property type="term" value="F:aldehyde dehydrogenase (NAD+) activity"/>
    <property type="evidence" value="ECO:0007669"/>
    <property type="project" value="TreeGrafter"/>
</dbReference>
<dbReference type="InterPro" id="IPR051783">
    <property type="entry name" value="NAD(P)-dependent_oxidoreduct"/>
</dbReference>
<gene>
    <name evidence="2" type="ORF">AB3G37_17625</name>
</gene>
<evidence type="ECO:0000259" key="1">
    <source>
        <dbReference type="Pfam" id="PF13460"/>
    </source>
</evidence>
<dbReference type="InterPro" id="IPR036291">
    <property type="entry name" value="NAD(P)-bd_dom_sf"/>
</dbReference>
<dbReference type="GO" id="GO:0005737">
    <property type="term" value="C:cytoplasm"/>
    <property type="evidence" value="ECO:0007669"/>
    <property type="project" value="TreeGrafter"/>
</dbReference>
<dbReference type="RefSeq" id="WP_369788635.1">
    <property type="nucleotide sequence ID" value="NZ_CP165628.1"/>
</dbReference>
<dbReference type="SUPFAM" id="SSF51735">
    <property type="entry name" value="NAD(P)-binding Rossmann-fold domains"/>
    <property type="match status" value="1"/>
</dbReference>
<feature type="domain" description="NAD(P)-binding" evidence="1">
    <location>
        <begin position="14"/>
        <end position="122"/>
    </location>
</feature>
<sequence length="485" mass="54126">MPTLNADTRVVVLGASGYIGQHLVSHLNQQGYKVTAASRRRDVLVAQKWPGVRCCFADVYHNASLRDAFADADVLVYLVHAMSDAEDLFEKERQAAQNTLLALKDSSIRQIIYLGSMQPEHDSSLQLQASKLTGDLFRMGSIPVTELRAGIVIGPGSAAFELMRDMIYNLPVLTPPSWVRKHSAPIALNDLMHYLGGLIGIAPSAQHQIFDAAGPEYLSYRQLMERFMALSNKRRWLVPVPLPTQLLTVAFLGLLTSVPSTLVKSLIQGVKQDLPPDSDTLRELVPLELTTIDDAITQTLAQEEDAVLNTPEWANDADAHRRWRPGYAFYPKEVNFRLETSASIKALWHVIQQLGGEEGFFYAQGLWRLRARIDRMLGNKTPSGRPATARLAVGDNIDGWKVISLVPDKSLTLLFGMRAPGLGRLTFTLKDHGERRSLEIASWWHPAGARGLCYWYAMMPAHLFVFRGMAKRIASLARQKDRRGH</sequence>
<dbReference type="Pfam" id="PF13460">
    <property type="entry name" value="NAD_binding_10"/>
    <property type="match status" value="1"/>
</dbReference>